<evidence type="ECO:0000256" key="1">
    <source>
        <dbReference type="ARBA" id="ARBA00023235"/>
    </source>
</evidence>
<dbReference type="eggNOG" id="COG3622">
    <property type="taxonomic scope" value="Bacteria"/>
</dbReference>
<evidence type="ECO:0000313" key="5">
    <source>
        <dbReference type="EMBL" id="BAB48471.1"/>
    </source>
</evidence>
<sequence length="285" mass="31110">MSVRRNRAAPLIVIPTIREPPMSVSTTAPFPLAACAEMLWRDKPIEWRASRLREMGFGVGLWNWPEHDLAKLEATGATFTIMNGYLAGRLTDDEGAAELIRTARETAQVGKRLGVQRLNLHGTGLGDRGLPVQPIEVVTGAMWLKARDTLCRVVDLAEQEGVTFTIENLNLPVDHPGVPFGRAEDTLALVSSIGHARLRLNLDLYHAQIGEGNLIELCRKCLPWIGEIQVADVPGRCEPGTGEINWRGVAKALKAMDYSGPVGMEAWAAGDPDAALEAFREAFTV</sequence>
<feature type="active site" description="Proton donor/acceptor" evidence="3">
    <location>
        <position position="167"/>
    </location>
</feature>
<proteinExistence type="inferred from homology"/>
<gene>
    <name evidence="5" type="ordered locus">mll1001</name>
</gene>
<name>Q98LJ2_RHILO</name>
<feature type="active site" description="Proton donor/acceptor" evidence="3">
    <location>
        <position position="265"/>
    </location>
</feature>
<dbReference type="EMBL" id="BA000012">
    <property type="protein sequence ID" value="BAB48471.1"/>
    <property type="molecule type" value="Genomic_DNA"/>
</dbReference>
<dbReference type="KEGG" id="mlo:mll1001"/>
<dbReference type="Proteomes" id="UP000000552">
    <property type="component" value="Chromosome"/>
</dbReference>
<dbReference type="InterPro" id="IPR050417">
    <property type="entry name" value="Sugar_Epim/Isomerase"/>
</dbReference>
<dbReference type="Gene3D" id="3.20.20.150">
    <property type="entry name" value="Divalent-metal-dependent TIM barrel enzymes"/>
    <property type="match status" value="1"/>
</dbReference>
<evidence type="ECO:0000256" key="2">
    <source>
        <dbReference type="PIRNR" id="PIRNR006241"/>
    </source>
</evidence>
<dbReference type="PIRSF" id="PIRSF006241">
    <property type="entry name" value="HyI"/>
    <property type="match status" value="1"/>
</dbReference>
<dbReference type="InterPro" id="IPR026040">
    <property type="entry name" value="HyI-like"/>
</dbReference>
<dbReference type="InterPro" id="IPR036237">
    <property type="entry name" value="Xyl_isomerase-like_sf"/>
</dbReference>
<dbReference type="GO" id="GO:0016853">
    <property type="term" value="F:isomerase activity"/>
    <property type="evidence" value="ECO:0007669"/>
    <property type="project" value="UniProtKB-KW"/>
</dbReference>
<accession>Q98LJ2</accession>
<dbReference type="SUPFAM" id="SSF51658">
    <property type="entry name" value="Xylose isomerase-like"/>
    <property type="match status" value="1"/>
</dbReference>
<comment type="similarity">
    <text evidence="2">Belongs to the hyi family.</text>
</comment>
<evidence type="ECO:0000313" key="6">
    <source>
        <dbReference type="Proteomes" id="UP000000552"/>
    </source>
</evidence>
<evidence type="ECO:0000259" key="4">
    <source>
        <dbReference type="Pfam" id="PF01261"/>
    </source>
</evidence>
<reference evidence="5 6" key="1">
    <citation type="journal article" date="2000" name="DNA Res.">
        <title>Complete genome structure of the nitrogen-fixing symbiotic bacterium Mesorhizobium loti.</title>
        <authorList>
            <person name="Kaneko T."/>
            <person name="Nakamura Y."/>
            <person name="Sato S."/>
            <person name="Asamizu E."/>
            <person name="Kato T."/>
            <person name="Sasamoto S."/>
            <person name="Watanabe A."/>
            <person name="Idesawa K."/>
            <person name="Ishikawa A."/>
            <person name="Kawashima K."/>
            <person name="Kimura T."/>
            <person name="Kishida Y."/>
            <person name="Kiyokawa C."/>
            <person name="Kohara M."/>
            <person name="Matsumoto M."/>
            <person name="Matsuno A."/>
            <person name="Mochizuki Y."/>
            <person name="Nakayama S."/>
            <person name="Nakazaki N."/>
            <person name="Shimpo S."/>
            <person name="Sugimoto M."/>
            <person name="Takeuchi C."/>
            <person name="Yamada M."/>
            <person name="Tabata S."/>
        </authorList>
    </citation>
    <scope>NUCLEOTIDE SEQUENCE [LARGE SCALE GENOMIC DNA]</scope>
    <source>
        <strain evidence="6">LMG 29417 / CECT 9101 / MAFF 303099</strain>
    </source>
</reference>
<organism evidence="5 6">
    <name type="scientific">Mesorhizobium japonicum (strain LMG 29417 / CECT 9101 / MAFF 303099)</name>
    <name type="common">Mesorhizobium loti (strain MAFF 303099)</name>
    <dbReference type="NCBI Taxonomy" id="266835"/>
    <lineage>
        <taxon>Bacteria</taxon>
        <taxon>Pseudomonadati</taxon>
        <taxon>Pseudomonadota</taxon>
        <taxon>Alphaproteobacteria</taxon>
        <taxon>Hyphomicrobiales</taxon>
        <taxon>Phyllobacteriaceae</taxon>
        <taxon>Mesorhizobium</taxon>
    </lineage>
</organism>
<dbReference type="HOGENOM" id="CLU_050006_1_2_5"/>
<dbReference type="InterPro" id="IPR013022">
    <property type="entry name" value="Xyl_isomerase-like_TIM-brl"/>
</dbReference>
<dbReference type="Pfam" id="PF01261">
    <property type="entry name" value="AP_endonuc_2"/>
    <property type="match status" value="1"/>
</dbReference>
<protein>
    <submittedName>
        <fullName evidence="5">Mll1001 protein</fullName>
    </submittedName>
</protein>
<dbReference type="AlphaFoldDB" id="Q98LJ2"/>
<feature type="domain" description="Xylose isomerase-like TIM barrel" evidence="4">
    <location>
        <begin position="70"/>
        <end position="275"/>
    </location>
</feature>
<dbReference type="PANTHER" id="PTHR43489">
    <property type="entry name" value="ISOMERASE"/>
    <property type="match status" value="1"/>
</dbReference>
<keyword evidence="1 2" id="KW-0413">Isomerase</keyword>
<evidence type="ECO:0000256" key="3">
    <source>
        <dbReference type="PIRSR" id="PIRSR006241-50"/>
    </source>
</evidence>